<organism evidence="2 3">
    <name type="scientific">Peptoniphilus lacrimalis</name>
    <dbReference type="NCBI Taxonomy" id="33031"/>
    <lineage>
        <taxon>Bacteria</taxon>
        <taxon>Bacillati</taxon>
        <taxon>Bacillota</taxon>
        <taxon>Tissierellia</taxon>
        <taxon>Tissierellales</taxon>
        <taxon>Peptoniphilaceae</taxon>
        <taxon>Peptoniphilus</taxon>
    </lineage>
</organism>
<evidence type="ECO:0000313" key="2">
    <source>
        <dbReference type="EMBL" id="SUB56810.1"/>
    </source>
</evidence>
<dbReference type="Pfam" id="PF21778">
    <property type="entry name" value="DUF6873"/>
    <property type="match status" value="1"/>
</dbReference>
<evidence type="ECO:0000259" key="1">
    <source>
        <dbReference type="Pfam" id="PF21778"/>
    </source>
</evidence>
<sequence length="229" mass="26654">MKYIIVDKNMPDYMVDKLKVFPYEIVKTIENKNMPKGINTHPDMLIYGLENGDIIVDRDNYKYYKDIFTDRKVIKTDKSLGYLYKDHVGLNGFYYKGYFIGNLKFIDKNILNFYQENKVSLIDVRQAYTKCNTLVTDNFLVSSDMSIYKACKDIFEFIKINHKEIKLNGFNYGFIGGCSGYIDNKLILTGDISLHSSGQEIIDACRRYNIEIINLSENMLEDFGSILFV</sequence>
<dbReference type="Proteomes" id="UP000255517">
    <property type="component" value="Unassembled WGS sequence"/>
</dbReference>
<proteinExistence type="predicted"/>
<accession>A0A379C3H0</accession>
<dbReference type="AlphaFoldDB" id="A0A379C3H0"/>
<dbReference type="InterPro" id="IPR049238">
    <property type="entry name" value="DUF6873"/>
</dbReference>
<dbReference type="STRING" id="1122949.GCA_000378725_00431"/>
<gene>
    <name evidence="2" type="ORF">NCTC13149_00615</name>
</gene>
<dbReference type="EMBL" id="UGSZ01000001">
    <property type="protein sequence ID" value="SUB56810.1"/>
    <property type="molecule type" value="Genomic_DNA"/>
</dbReference>
<name>A0A379C3H0_9FIRM</name>
<protein>
    <recommendedName>
        <fullName evidence="1">DUF6873 domain-containing protein</fullName>
    </recommendedName>
</protein>
<dbReference type="OrthoDB" id="1753686at2"/>
<evidence type="ECO:0000313" key="3">
    <source>
        <dbReference type="Proteomes" id="UP000255517"/>
    </source>
</evidence>
<dbReference type="RefSeq" id="WP_019034384.1">
    <property type="nucleotide sequence ID" value="NZ_UGSZ01000001.1"/>
</dbReference>
<feature type="domain" description="DUF6873" evidence="1">
    <location>
        <begin position="5"/>
        <end position="227"/>
    </location>
</feature>
<reference evidence="2 3" key="1">
    <citation type="submission" date="2018-06" db="EMBL/GenBank/DDBJ databases">
        <authorList>
            <consortium name="Pathogen Informatics"/>
            <person name="Doyle S."/>
        </authorList>
    </citation>
    <scope>NUCLEOTIDE SEQUENCE [LARGE SCALE GENOMIC DNA]</scope>
    <source>
        <strain evidence="2 3">NCTC13149</strain>
    </source>
</reference>